<dbReference type="GO" id="GO:0004802">
    <property type="term" value="F:transketolase activity"/>
    <property type="evidence" value="ECO:0007669"/>
    <property type="project" value="UniProtKB-UniRule"/>
</dbReference>
<evidence type="ECO:0000256" key="1">
    <source>
        <dbReference type="ARBA" id="ARBA00001913"/>
    </source>
</evidence>
<feature type="binding site" evidence="16">
    <location>
        <position position="533"/>
    </location>
    <ligand>
        <name>substrate</name>
    </ligand>
</feature>
<dbReference type="RefSeq" id="WP_036741641.1">
    <property type="nucleotide sequence ID" value="NZ_FOJO01000015.1"/>
</dbReference>
<dbReference type="eggNOG" id="COG0021">
    <property type="taxonomic scope" value="Bacteria"/>
</dbReference>
<dbReference type="CDD" id="cd07033">
    <property type="entry name" value="TPP_PYR_DXS_TK_like"/>
    <property type="match status" value="1"/>
</dbReference>
<dbReference type="EMBL" id="FOJO01000015">
    <property type="protein sequence ID" value="SFA56560.1"/>
    <property type="molecule type" value="Genomic_DNA"/>
</dbReference>
<dbReference type="AlphaFoldDB" id="A0A099EZN7"/>
<comment type="similarity">
    <text evidence="5 20">Belongs to the transketolase family.</text>
</comment>
<comment type="function">
    <text evidence="20">Catalyzes the transfer of a two-carbon ketol group from a ketose donor to an aldose acceptor, via a covalent intermediate with the cofactor thiamine pyrophosphate.</text>
</comment>
<keyword evidence="9 18" id="KW-0479">Metal-binding</keyword>
<evidence type="ECO:0000313" key="25">
    <source>
        <dbReference type="Proteomes" id="UP000182312"/>
    </source>
</evidence>
<protein>
    <recommendedName>
        <fullName evidence="7 14">Transketolase</fullName>
        <ecNumber evidence="7 14">2.2.1.1</ecNumber>
    </recommendedName>
</protein>
<dbReference type="OrthoDB" id="8732661at2"/>
<feature type="binding site" evidence="17">
    <location>
        <position position="83"/>
    </location>
    <ligand>
        <name>thiamine diphosphate</name>
        <dbReference type="ChEBI" id="CHEBI:58937"/>
    </ligand>
</feature>
<feature type="binding site" evidence="16">
    <location>
        <position position="275"/>
    </location>
    <ligand>
        <name>substrate</name>
    </ligand>
</feature>
<feature type="binding site" evidence="17">
    <location>
        <begin position="132"/>
        <end position="134"/>
    </location>
    <ligand>
        <name>thiamine diphosphate</name>
        <dbReference type="ChEBI" id="CHEBI:58937"/>
    </ligand>
</feature>
<evidence type="ECO:0000256" key="18">
    <source>
        <dbReference type="PIRSR" id="PIRSR605478-4"/>
    </source>
</evidence>
<comment type="cofactor">
    <cofactor evidence="20">
        <name>Mg(2+)</name>
        <dbReference type="ChEBI" id="CHEBI:18420"/>
    </cofactor>
    <cofactor evidence="20">
        <name>Ca(2+)</name>
        <dbReference type="ChEBI" id="CHEBI:29108"/>
    </cofactor>
    <cofactor evidence="20">
        <name>Mn(2+)</name>
        <dbReference type="ChEBI" id="CHEBI:29035"/>
    </cofactor>
    <cofactor evidence="20">
        <name>Co(2+)</name>
        <dbReference type="ChEBI" id="CHEBI:48828"/>
    </cofactor>
    <text evidence="20">Binds 1 Mg(2+) ion per subunit. Can also utilize other divalent metal cations, such as Ca(2+), Mn(2+) and Co(2+).</text>
</comment>
<feature type="binding site" evidence="18">
    <location>
        <position position="170"/>
    </location>
    <ligand>
        <name>Mg(2+)</name>
        <dbReference type="ChEBI" id="CHEBI:18420"/>
    </ligand>
</feature>
<feature type="binding site" evidence="16">
    <location>
        <position position="482"/>
    </location>
    <ligand>
        <name>substrate</name>
    </ligand>
</feature>
<organism evidence="22 24">
    <name type="scientific">Paracoccus halophilus</name>
    <dbReference type="NCBI Taxonomy" id="376733"/>
    <lineage>
        <taxon>Bacteria</taxon>
        <taxon>Pseudomonadati</taxon>
        <taxon>Pseudomonadota</taxon>
        <taxon>Alphaproteobacteria</taxon>
        <taxon>Rhodobacterales</taxon>
        <taxon>Paracoccaceae</taxon>
        <taxon>Paracoccus</taxon>
    </lineage>
</organism>
<dbReference type="InterPro" id="IPR005474">
    <property type="entry name" value="Transketolase_N"/>
</dbReference>
<comment type="pathway">
    <text evidence="4">Carbohydrate biosynthesis; Calvin cycle.</text>
</comment>
<reference evidence="23 25" key="3">
    <citation type="submission" date="2016-10" db="EMBL/GenBank/DDBJ databases">
        <authorList>
            <person name="de Groot N.N."/>
        </authorList>
    </citation>
    <scope>NUCLEOTIDE SEQUENCE [LARGE SCALE GENOMIC DNA]</scope>
    <source>
        <strain evidence="23 25">CGMCC 1.6117</strain>
    </source>
</reference>
<accession>A0A099EZN7</accession>
<evidence type="ECO:0000256" key="10">
    <source>
        <dbReference type="ARBA" id="ARBA00022837"/>
    </source>
</evidence>
<comment type="cofactor">
    <cofactor evidence="2">
        <name>Co(2+)</name>
        <dbReference type="ChEBI" id="CHEBI:48828"/>
    </cofactor>
</comment>
<dbReference type="Proteomes" id="UP000182312">
    <property type="component" value="Unassembled WGS sequence"/>
</dbReference>
<reference evidence="22 24" key="1">
    <citation type="submission" date="2014-09" db="EMBL/GenBank/DDBJ databases">
        <authorList>
            <person name="McGinnis J.M."/>
            <person name="Wolfgang W.J."/>
        </authorList>
    </citation>
    <scope>NUCLEOTIDE SEQUENCE [LARGE SCALE GENOMIC DNA]</scope>
    <source>
        <strain evidence="22 24">JCM 14014</strain>
    </source>
</reference>
<evidence type="ECO:0000256" key="14">
    <source>
        <dbReference type="NCBIfam" id="TIGR00232"/>
    </source>
</evidence>
<evidence type="ECO:0000313" key="23">
    <source>
        <dbReference type="EMBL" id="SFA56560.1"/>
    </source>
</evidence>
<feature type="binding site" evidence="17">
    <location>
        <position position="450"/>
    </location>
    <ligand>
        <name>thiamine diphosphate</name>
        <dbReference type="ChEBI" id="CHEBI:58937"/>
    </ligand>
</feature>
<dbReference type="EMBL" id="JRKN01000016">
    <property type="protein sequence ID" value="KGJ03910.1"/>
    <property type="molecule type" value="Genomic_DNA"/>
</dbReference>
<keyword evidence="8 20" id="KW-0808">Transferase</keyword>
<evidence type="ECO:0000256" key="12">
    <source>
        <dbReference type="ARBA" id="ARBA00023052"/>
    </source>
</evidence>
<dbReference type="PANTHER" id="PTHR43522">
    <property type="entry name" value="TRANSKETOLASE"/>
    <property type="match status" value="1"/>
</dbReference>
<dbReference type="STRING" id="376733.SAMN04487972_11550"/>
<evidence type="ECO:0000256" key="17">
    <source>
        <dbReference type="PIRSR" id="PIRSR605478-3"/>
    </source>
</evidence>
<comment type="catalytic activity">
    <reaction evidence="13 20">
        <text>D-sedoheptulose 7-phosphate + D-glyceraldehyde 3-phosphate = aldehydo-D-ribose 5-phosphate + D-xylulose 5-phosphate</text>
        <dbReference type="Rhea" id="RHEA:10508"/>
        <dbReference type="ChEBI" id="CHEBI:57483"/>
        <dbReference type="ChEBI" id="CHEBI:57737"/>
        <dbReference type="ChEBI" id="CHEBI:58273"/>
        <dbReference type="ChEBI" id="CHEBI:59776"/>
        <dbReference type="EC" id="2.2.1.1"/>
    </reaction>
</comment>
<dbReference type="SMART" id="SM00861">
    <property type="entry name" value="Transket_pyr"/>
    <property type="match status" value="1"/>
</dbReference>
<dbReference type="Gene3D" id="3.40.50.970">
    <property type="match status" value="2"/>
</dbReference>
<dbReference type="InterPro" id="IPR029061">
    <property type="entry name" value="THDP-binding"/>
</dbReference>
<evidence type="ECO:0000256" key="7">
    <source>
        <dbReference type="ARBA" id="ARBA00013152"/>
    </source>
</evidence>
<dbReference type="InterPro" id="IPR009014">
    <property type="entry name" value="Transketo_C/PFOR_II"/>
</dbReference>
<dbReference type="Pfam" id="PF22613">
    <property type="entry name" value="Transketolase_C_1"/>
    <property type="match status" value="1"/>
</dbReference>
<keyword evidence="11 18" id="KW-0460">Magnesium</keyword>
<evidence type="ECO:0000256" key="9">
    <source>
        <dbReference type="ARBA" id="ARBA00022723"/>
    </source>
</evidence>
<feature type="binding site" evidence="16">
    <location>
        <position position="486"/>
    </location>
    <ligand>
        <name>substrate</name>
    </ligand>
</feature>
<dbReference type="CDD" id="cd02012">
    <property type="entry name" value="TPP_TK"/>
    <property type="match status" value="1"/>
</dbReference>
<dbReference type="InterPro" id="IPR033247">
    <property type="entry name" value="Transketolase_fam"/>
</dbReference>
<comment type="subunit">
    <text evidence="6 20">Homodimer.</text>
</comment>
<dbReference type="Pfam" id="PF02779">
    <property type="entry name" value="Transket_pyr"/>
    <property type="match status" value="1"/>
</dbReference>
<proteinExistence type="inferred from homology"/>
<feature type="binding site" evidence="16">
    <location>
        <position position="370"/>
    </location>
    <ligand>
        <name>substrate</name>
    </ligand>
</feature>
<evidence type="ECO:0000256" key="4">
    <source>
        <dbReference type="ARBA" id="ARBA00005215"/>
    </source>
</evidence>
<keyword evidence="24" id="KW-1185">Reference proteome</keyword>
<evidence type="ECO:0000256" key="2">
    <source>
        <dbReference type="ARBA" id="ARBA00001941"/>
    </source>
</evidence>
<comment type="pathway">
    <text evidence="3">Carbohydrate degradation; pentose phosphate pathway.</text>
</comment>
<evidence type="ECO:0000256" key="8">
    <source>
        <dbReference type="ARBA" id="ARBA00022679"/>
    </source>
</evidence>
<comment type="cofactor">
    <cofactor evidence="1">
        <name>Ca(2+)</name>
        <dbReference type="ChEBI" id="CHEBI:29108"/>
    </cofactor>
</comment>
<dbReference type="PROSITE" id="PS00801">
    <property type="entry name" value="TRANSKETOLASE_1"/>
    <property type="match status" value="1"/>
</dbReference>
<evidence type="ECO:0000256" key="11">
    <source>
        <dbReference type="ARBA" id="ARBA00022842"/>
    </source>
</evidence>
<feature type="binding site" evidence="17">
    <location>
        <position position="171"/>
    </location>
    <ligand>
        <name>thiamine diphosphate</name>
        <dbReference type="ChEBI" id="CHEBI:58937"/>
    </ligand>
</feature>
<gene>
    <name evidence="22" type="ORF">IT41_12435</name>
    <name evidence="23" type="ORF">SAMN04487972_11550</name>
</gene>
<keyword evidence="10 20" id="KW-0106">Calcium</keyword>
<dbReference type="FunFam" id="3.40.50.970:FF:000003">
    <property type="entry name" value="Transketolase"/>
    <property type="match status" value="1"/>
</dbReference>
<dbReference type="EC" id="2.2.1.1" evidence="7 14"/>
<evidence type="ECO:0000256" key="13">
    <source>
        <dbReference type="ARBA" id="ARBA00049473"/>
    </source>
</evidence>
<feature type="binding site" evidence="18">
    <location>
        <position position="200"/>
    </location>
    <ligand>
        <name>Mg(2+)</name>
        <dbReference type="ChEBI" id="CHEBI:18420"/>
    </ligand>
</feature>
<feature type="site" description="Important for catalytic activity" evidence="19">
    <location>
        <position position="43"/>
    </location>
</feature>
<feature type="active site" description="Proton donor" evidence="15">
    <location>
        <position position="424"/>
    </location>
</feature>
<dbReference type="InterPro" id="IPR020826">
    <property type="entry name" value="Transketolase_BS"/>
</dbReference>
<evidence type="ECO:0000256" key="5">
    <source>
        <dbReference type="ARBA" id="ARBA00007131"/>
    </source>
</evidence>
<dbReference type="NCBIfam" id="TIGR00232">
    <property type="entry name" value="tktlase_bact"/>
    <property type="match status" value="1"/>
</dbReference>
<comment type="cofactor">
    <cofactor evidence="18">
        <name>Mg(2+)</name>
        <dbReference type="ChEBI" id="CHEBI:18420"/>
    </cofactor>
    <text evidence="18">Binds 1 Mg(2+) ion per subunit. Can also utilize other divalent metal cations, such as Ca(2+), Mn(2+) and Co(2+).</text>
</comment>
<evidence type="ECO:0000313" key="24">
    <source>
        <dbReference type="Proteomes" id="UP000029846"/>
    </source>
</evidence>
<feature type="binding site" evidence="17">
    <location>
        <position position="275"/>
    </location>
    <ligand>
        <name>thiamine diphosphate</name>
        <dbReference type="ChEBI" id="CHEBI:58937"/>
    </ligand>
</feature>
<evidence type="ECO:0000256" key="19">
    <source>
        <dbReference type="PIRSR" id="PIRSR605478-5"/>
    </source>
</evidence>
<dbReference type="FunFam" id="3.40.50.920:FF:000003">
    <property type="entry name" value="Transketolase"/>
    <property type="match status" value="1"/>
</dbReference>
<reference evidence="22 24" key="2">
    <citation type="submission" date="2014-10" db="EMBL/GenBank/DDBJ databases">
        <title>Paracoccus sanguinis sp. nov., isolated from clinical specimens of New York State patients.</title>
        <authorList>
            <person name="Mingle L.A."/>
            <person name="Cole J.A."/>
            <person name="Lapierre P."/>
            <person name="Musser K.A."/>
        </authorList>
    </citation>
    <scope>NUCLEOTIDE SEQUENCE [LARGE SCALE GENOMIC DNA]</scope>
    <source>
        <strain evidence="22 24">JCM 14014</strain>
    </source>
</reference>
<dbReference type="GO" id="GO:0009052">
    <property type="term" value="P:pentose-phosphate shunt, non-oxidative branch"/>
    <property type="evidence" value="ECO:0007669"/>
    <property type="project" value="UniProtKB-ARBA"/>
</dbReference>
<name>A0A099EZN7_9RHOB</name>
<evidence type="ECO:0000259" key="21">
    <source>
        <dbReference type="SMART" id="SM00861"/>
    </source>
</evidence>
<comment type="cofactor">
    <cofactor evidence="17">
        <name>thiamine diphosphate</name>
        <dbReference type="ChEBI" id="CHEBI:58937"/>
    </cofactor>
    <text evidence="17">Binds 1 thiamine pyrophosphate per subunit. During the reaction, the substrate forms a covalent intermediate with the cofactor.</text>
</comment>
<feature type="binding site" evidence="16">
    <location>
        <position position="43"/>
    </location>
    <ligand>
        <name>substrate</name>
    </ligand>
</feature>
<evidence type="ECO:0000313" key="22">
    <source>
        <dbReference type="EMBL" id="KGJ03910.1"/>
    </source>
</evidence>
<keyword evidence="12 17" id="KW-0786">Thiamine pyrophosphate</keyword>
<dbReference type="Proteomes" id="UP000029846">
    <property type="component" value="Unassembled WGS sequence"/>
</dbReference>
<dbReference type="GO" id="GO:0046872">
    <property type="term" value="F:metal ion binding"/>
    <property type="evidence" value="ECO:0007669"/>
    <property type="project" value="UniProtKB-KW"/>
</dbReference>
<dbReference type="FunFam" id="3.40.50.970:FF:000004">
    <property type="entry name" value="Transketolase"/>
    <property type="match status" value="1"/>
</dbReference>
<dbReference type="InterPro" id="IPR049557">
    <property type="entry name" value="Transketolase_CS"/>
</dbReference>
<evidence type="ECO:0000256" key="15">
    <source>
        <dbReference type="PIRSR" id="PIRSR605478-1"/>
    </source>
</evidence>
<evidence type="ECO:0000256" key="20">
    <source>
        <dbReference type="RuleBase" id="RU004996"/>
    </source>
</evidence>
<dbReference type="InterPro" id="IPR005475">
    <property type="entry name" value="Transketolase-like_Pyr-bd"/>
</dbReference>
<dbReference type="InterPro" id="IPR005478">
    <property type="entry name" value="Transketolase_bac-like"/>
</dbReference>
<feature type="binding site" evidence="18">
    <location>
        <position position="202"/>
    </location>
    <ligand>
        <name>Mg(2+)</name>
        <dbReference type="ChEBI" id="CHEBI:18420"/>
    </ligand>
</feature>
<dbReference type="GO" id="GO:0005829">
    <property type="term" value="C:cytosol"/>
    <property type="evidence" value="ECO:0007669"/>
    <property type="project" value="TreeGrafter"/>
</dbReference>
<feature type="binding site" evidence="17">
    <location>
        <position position="200"/>
    </location>
    <ligand>
        <name>thiamine diphosphate</name>
        <dbReference type="ChEBI" id="CHEBI:58937"/>
    </ligand>
</feature>
<dbReference type="PANTHER" id="PTHR43522:SF2">
    <property type="entry name" value="TRANSKETOLASE 1-RELATED"/>
    <property type="match status" value="1"/>
</dbReference>
<feature type="site" description="Important for catalytic activity" evidence="19">
    <location>
        <position position="275"/>
    </location>
</feature>
<dbReference type="SUPFAM" id="SSF52518">
    <property type="entry name" value="Thiamin diphosphate-binding fold (THDP-binding)"/>
    <property type="match status" value="2"/>
</dbReference>
<evidence type="ECO:0000256" key="16">
    <source>
        <dbReference type="PIRSR" id="PIRSR605478-2"/>
    </source>
</evidence>
<dbReference type="SUPFAM" id="SSF52922">
    <property type="entry name" value="TK C-terminal domain-like"/>
    <property type="match status" value="1"/>
</dbReference>
<evidence type="ECO:0000256" key="6">
    <source>
        <dbReference type="ARBA" id="ARBA00011738"/>
    </source>
</evidence>
<dbReference type="InterPro" id="IPR055152">
    <property type="entry name" value="Transketolase-like_C_2"/>
</dbReference>
<sequence length="684" mass="72463">MPLDTPKDPAIAAKAALDPENFALANCIRALSIDAVNAANSGHPGAPMGMADAATVLFRNHLKFDAKNPDWPDRDRFVLSNGHASMLQYSLLHLTGYEDMTLDQVRNFRQWGAITAGHPEYGHAKGIELTTGPLGQGLAMAVGMALAERRLAAEFGGDLVDHRVYVMLGDGCLQEGIGQEAISLAGHLGLGKLIVLYDDNSITIDGPTSVSFSEDVPARLAACGWHVQSCDGHDGRALDAAIAAARAETAKPSLIAMKTVIGFGSPNKAGSHDAHGAPLGTDEAALTKEALAWAAAPFEIPSDLAQKWRDIGIRGASDREAWEARLAAKPAELRDEFARRLSGTLPAGYEDTVKAARDALFAGPQTVATRKASQMALESLTAALPEMLGGSADLTGSNLTRVKAVDSQYTREAPGRYIGYGVREFGMSAAMNGIALHGGFIPYGGTFLVFSDYARNAIRLSALMGVGPIYVMTHDSIGLGEDGPTHQPIEHLASLRAIPGLTVLRPADTVETLEAWDIAIRNRHTPSLLALSRQAVPQLRLEAGDENLTAKGAYVIRRFGEGRDLTLIATGTEVALAVEAAQALHAEGMSVAVVSMPSWELFDAQPEAYRQATLGDAPRIAIEAAGVFGWTRYVASEEHVIGMKGFGASAPAERLYQEFGITAARIVERARTLALASPASQVLG</sequence>
<dbReference type="Gene3D" id="3.40.50.920">
    <property type="match status" value="1"/>
</dbReference>
<dbReference type="Pfam" id="PF00456">
    <property type="entry name" value="Transketolase_N"/>
    <property type="match status" value="1"/>
</dbReference>
<evidence type="ECO:0000256" key="3">
    <source>
        <dbReference type="ARBA" id="ARBA00004959"/>
    </source>
</evidence>
<feature type="binding site" evidence="16">
    <location>
        <position position="474"/>
    </location>
    <ligand>
        <name>substrate</name>
    </ligand>
</feature>
<dbReference type="PROSITE" id="PS00802">
    <property type="entry name" value="TRANSKETOLASE_2"/>
    <property type="match status" value="1"/>
</dbReference>
<feature type="domain" description="Transketolase-like pyrimidine-binding" evidence="21">
    <location>
        <begin position="367"/>
        <end position="538"/>
    </location>
</feature>
<feature type="binding site" evidence="16">
    <location>
        <position position="397"/>
    </location>
    <ligand>
        <name>substrate</name>
    </ligand>
</feature>